<reference evidence="1" key="1">
    <citation type="submission" date="2021-02" db="EMBL/GenBank/DDBJ databases">
        <authorList>
            <person name="Syme A R."/>
            <person name="Syme A R."/>
            <person name="Moolhuijzen P."/>
        </authorList>
    </citation>
    <scope>NUCLEOTIDE SEQUENCE</scope>
    <source>
        <strain evidence="1">W1-1</strain>
    </source>
</reference>
<protein>
    <submittedName>
        <fullName evidence="1">Uncharacterized protein</fullName>
    </submittedName>
</protein>
<dbReference type="Proteomes" id="UP000472372">
    <property type="component" value="Chromosome 10"/>
</dbReference>
<evidence type="ECO:0000313" key="1">
    <source>
        <dbReference type="EMBL" id="CAE7210094.1"/>
    </source>
</evidence>
<dbReference type="EMBL" id="HG992986">
    <property type="protein sequence ID" value="CAE7210094.1"/>
    <property type="molecule type" value="Genomic_DNA"/>
</dbReference>
<accession>A0A6S6WEM0</accession>
<evidence type="ECO:0000313" key="2">
    <source>
        <dbReference type="Proteomes" id="UP000472372"/>
    </source>
</evidence>
<gene>
    <name evidence="1" type="ORF">PTTW11_09998</name>
</gene>
<organism evidence="1 2">
    <name type="scientific">Pyrenophora teres f. teres</name>
    <dbReference type="NCBI Taxonomy" id="97479"/>
    <lineage>
        <taxon>Eukaryota</taxon>
        <taxon>Fungi</taxon>
        <taxon>Dikarya</taxon>
        <taxon>Ascomycota</taxon>
        <taxon>Pezizomycotina</taxon>
        <taxon>Dothideomycetes</taxon>
        <taxon>Pleosporomycetidae</taxon>
        <taxon>Pleosporales</taxon>
        <taxon>Pleosporineae</taxon>
        <taxon>Pleosporaceae</taxon>
        <taxon>Pyrenophora</taxon>
    </lineage>
</organism>
<sequence>MAIIKCRGATKKLGPIRNFYRQQDRSIQNPQPRSPLHGPRRYPGPVIKVPISTLSNHHKDGLANLSNWRYKSNCLLPHCSDTSTPSRKDMLSDDDAGVTTALEVRQQIHGCPGLTRVALNTLAIITRGIVP</sequence>
<dbReference type="AlphaFoldDB" id="A0A6S6WEM0"/>
<proteinExistence type="predicted"/>
<name>A0A6S6WEM0_9PLEO</name>